<evidence type="ECO:0000313" key="3">
    <source>
        <dbReference type="EMBL" id="NVO26127.1"/>
    </source>
</evidence>
<evidence type="ECO:0000313" key="4">
    <source>
        <dbReference type="Proteomes" id="UP000523601"/>
    </source>
</evidence>
<dbReference type="Proteomes" id="UP000523601">
    <property type="component" value="Unassembled WGS sequence"/>
</dbReference>
<feature type="transmembrane region" description="Helical" evidence="1">
    <location>
        <begin position="14"/>
        <end position="36"/>
    </location>
</feature>
<sequence>MAHAAKQEFRIKGWHVFAGFVAAFSVIITVNVLMAYKAIHTFPGLETANSYVASQTFDADRKAQLALGWDVTARVERGNLILSIRDPQGNPVNPAIEEAILGRATEAKDDRTPVFAFTGTDLSAPVDLAPGNWNLRLKARAENGTLFQQRIVLHVKG</sequence>
<evidence type="ECO:0000313" key="5">
    <source>
        <dbReference type="Proteomes" id="UP000592216"/>
    </source>
</evidence>
<accession>A0A850Q2T9</accession>
<organism evidence="2 5">
    <name type="scientific">Donghicola mangrovi</name>
    <dbReference type="NCBI Taxonomy" id="2729614"/>
    <lineage>
        <taxon>Bacteria</taxon>
        <taxon>Pseudomonadati</taxon>
        <taxon>Pseudomonadota</taxon>
        <taxon>Alphaproteobacteria</taxon>
        <taxon>Rhodobacterales</taxon>
        <taxon>Roseobacteraceae</taxon>
        <taxon>Donghicola</taxon>
    </lineage>
</organism>
<gene>
    <name evidence="3" type="ORF">HJ526_01725</name>
    <name evidence="2" type="ORF">HJ536_02845</name>
</gene>
<dbReference type="RefSeq" id="WP_176852534.1">
    <property type="nucleotide sequence ID" value="NZ_JABCJD010000001.1"/>
</dbReference>
<dbReference type="AlphaFoldDB" id="A0A850Q2T9"/>
<dbReference type="PIRSF" id="PIRSF011386">
    <property type="entry name" value="FixH"/>
    <property type="match status" value="1"/>
</dbReference>
<dbReference type="InterPro" id="IPR018037">
    <property type="entry name" value="FixH_proteobacterial"/>
</dbReference>
<keyword evidence="4" id="KW-1185">Reference proteome</keyword>
<reference evidence="4 5" key="1">
    <citation type="submission" date="2020-04" db="EMBL/GenBank/DDBJ databases">
        <title>Donghicola sp., a member of the Rhodobacteraceae family isolated from mangrove forest in Thailand.</title>
        <authorList>
            <person name="Charoenyingcharoen P."/>
            <person name="Yukphan P."/>
        </authorList>
    </citation>
    <scope>NUCLEOTIDE SEQUENCE [LARGE SCALE GENOMIC DNA]</scope>
    <source>
        <strain evidence="2 5">B5-SW-15</strain>
        <strain evidence="3 4">C2-DW-16</strain>
    </source>
</reference>
<evidence type="ECO:0000313" key="2">
    <source>
        <dbReference type="EMBL" id="NVO22282.1"/>
    </source>
</evidence>
<dbReference type="EMBL" id="JABCJE010000001">
    <property type="protein sequence ID" value="NVO22282.1"/>
    <property type="molecule type" value="Genomic_DNA"/>
</dbReference>
<evidence type="ECO:0000256" key="1">
    <source>
        <dbReference type="SAM" id="Phobius"/>
    </source>
</evidence>
<name>A0A850Q2T9_9RHOB</name>
<protein>
    <submittedName>
        <fullName evidence="2">FixH family protein</fullName>
    </submittedName>
</protein>
<comment type="caution">
    <text evidence="2">The sequence shown here is derived from an EMBL/GenBank/DDBJ whole genome shotgun (WGS) entry which is preliminary data.</text>
</comment>
<proteinExistence type="predicted"/>
<dbReference type="Pfam" id="PF05751">
    <property type="entry name" value="FixH"/>
    <property type="match status" value="1"/>
</dbReference>
<dbReference type="EMBL" id="JABCJD010000001">
    <property type="protein sequence ID" value="NVO26127.1"/>
    <property type="molecule type" value="Genomic_DNA"/>
</dbReference>
<keyword evidence="1" id="KW-1133">Transmembrane helix</keyword>
<dbReference type="Proteomes" id="UP000592216">
    <property type="component" value="Unassembled WGS sequence"/>
</dbReference>
<keyword evidence="1" id="KW-0812">Transmembrane</keyword>
<dbReference type="InterPro" id="IPR008620">
    <property type="entry name" value="FixH"/>
</dbReference>
<keyword evidence="1" id="KW-0472">Membrane</keyword>